<accession>A0A6A6D5V9</accession>
<keyword evidence="2" id="KW-1185">Reference proteome</keyword>
<organism evidence="1 2">
    <name type="scientific">Zopfia rhizophila CBS 207.26</name>
    <dbReference type="NCBI Taxonomy" id="1314779"/>
    <lineage>
        <taxon>Eukaryota</taxon>
        <taxon>Fungi</taxon>
        <taxon>Dikarya</taxon>
        <taxon>Ascomycota</taxon>
        <taxon>Pezizomycotina</taxon>
        <taxon>Dothideomycetes</taxon>
        <taxon>Dothideomycetes incertae sedis</taxon>
        <taxon>Zopfiaceae</taxon>
        <taxon>Zopfia</taxon>
    </lineage>
</organism>
<sequence>MESQLARQEEEAVVRLGITLQNPIHISPWLKMTKWTHYLKGQQLSSIQALISMPTVDEPALSALISAFSAVVEDARRSILDDRINVFDLHRVASFIQGRPFKKPLLTKLQEGTYTRYKGVWQQLLCFVYRLTVLRQAPSLHYLLTFQQQEAINQLNTLTPDDYYTSTSHTSSYTWQETSRRLQQACLQLCIALLDHTLRGNIYDSILVGFLAALAIDRARSGFLEPSDYTTKLSALVKMGQLLVIQYSVSEQDAGRVEFPGELLAQLQDRFMVYGSNTPMNWILKC</sequence>
<dbReference type="AlphaFoldDB" id="A0A6A6D5V9"/>
<evidence type="ECO:0000313" key="2">
    <source>
        <dbReference type="Proteomes" id="UP000800200"/>
    </source>
</evidence>
<name>A0A6A6D5V9_9PEZI</name>
<protein>
    <submittedName>
        <fullName evidence="1">Uncharacterized protein</fullName>
    </submittedName>
</protein>
<dbReference type="OrthoDB" id="3799855at2759"/>
<proteinExistence type="predicted"/>
<dbReference type="EMBL" id="ML994765">
    <property type="protein sequence ID" value="KAF2174824.1"/>
    <property type="molecule type" value="Genomic_DNA"/>
</dbReference>
<dbReference type="Proteomes" id="UP000800200">
    <property type="component" value="Unassembled WGS sequence"/>
</dbReference>
<reference evidence="1" key="1">
    <citation type="journal article" date="2020" name="Stud. Mycol.">
        <title>101 Dothideomycetes genomes: a test case for predicting lifestyles and emergence of pathogens.</title>
        <authorList>
            <person name="Haridas S."/>
            <person name="Albert R."/>
            <person name="Binder M."/>
            <person name="Bloem J."/>
            <person name="Labutti K."/>
            <person name="Salamov A."/>
            <person name="Andreopoulos B."/>
            <person name="Baker S."/>
            <person name="Barry K."/>
            <person name="Bills G."/>
            <person name="Bluhm B."/>
            <person name="Cannon C."/>
            <person name="Castanera R."/>
            <person name="Culley D."/>
            <person name="Daum C."/>
            <person name="Ezra D."/>
            <person name="Gonzalez J."/>
            <person name="Henrissat B."/>
            <person name="Kuo A."/>
            <person name="Liang C."/>
            <person name="Lipzen A."/>
            <person name="Lutzoni F."/>
            <person name="Magnuson J."/>
            <person name="Mondo S."/>
            <person name="Nolan M."/>
            <person name="Ohm R."/>
            <person name="Pangilinan J."/>
            <person name="Park H.-J."/>
            <person name="Ramirez L."/>
            <person name="Alfaro M."/>
            <person name="Sun H."/>
            <person name="Tritt A."/>
            <person name="Yoshinaga Y."/>
            <person name="Zwiers L.-H."/>
            <person name="Turgeon B."/>
            <person name="Goodwin S."/>
            <person name="Spatafora J."/>
            <person name="Crous P."/>
            <person name="Grigoriev I."/>
        </authorList>
    </citation>
    <scope>NUCLEOTIDE SEQUENCE</scope>
    <source>
        <strain evidence="1">CBS 207.26</strain>
    </source>
</reference>
<evidence type="ECO:0000313" key="1">
    <source>
        <dbReference type="EMBL" id="KAF2174824.1"/>
    </source>
</evidence>
<gene>
    <name evidence="1" type="ORF">K469DRAFT_680828</name>
</gene>